<dbReference type="Gene3D" id="1.10.1330.10">
    <property type="entry name" value="Dockerin domain"/>
    <property type="match status" value="1"/>
</dbReference>
<dbReference type="Proteomes" id="UP000318053">
    <property type="component" value="Unassembled WGS sequence"/>
</dbReference>
<evidence type="ECO:0000313" key="2">
    <source>
        <dbReference type="Proteomes" id="UP000318053"/>
    </source>
</evidence>
<comment type="caution">
    <text evidence="1">The sequence shown here is derived from an EMBL/GenBank/DDBJ whole genome shotgun (WGS) entry which is preliminary data.</text>
</comment>
<dbReference type="CDD" id="cd14256">
    <property type="entry name" value="Dockerin_I"/>
    <property type="match status" value="1"/>
</dbReference>
<keyword evidence="2" id="KW-1185">Reference proteome</keyword>
<dbReference type="Pfam" id="PF00404">
    <property type="entry name" value="Dockerin_1"/>
    <property type="match status" value="1"/>
</dbReference>
<reference evidence="1 2" key="1">
    <citation type="submission" date="2019-02" db="EMBL/GenBank/DDBJ databases">
        <title>Deep-cultivation of Planctomycetes and their phenomic and genomic characterization uncovers novel biology.</title>
        <authorList>
            <person name="Wiegand S."/>
            <person name="Jogler M."/>
            <person name="Boedeker C."/>
            <person name="Pinto D."/>
            <person name="Vollmers J."/>
            <person name="Rivas-Marin E."/>
            <person name="Kohn T."/>
            <person name="Peeters S.H."/>
            <person name="Heuer A."/>
            <person name="Rast P."/>
            <person name="Oberbeckmann S."/>
            <person name="Bunk B."/>
            <person name="Jeske O."/>
            <person name="Meyerdierks A."/>
            <person name="Storesund J.E."/>
            <person name="Kallscheuer N."/>
            <person name="Luecker S."/>
            <person name="Lage O.M."/>
            <person name="Pohl T."/>
            <person name="Merkel B.J."/>
            <person name="Hornburger P."/>
            <person name="Mueller R.-W."/>
            <person name="Bruemmer F."/>
            <person name="Labrenz M."/>
            <person name="Spormann A.M."/>
            <person name="Op Den Camp H."/>
            <person name="Overmann J."/>
            <person name="Amann R."/>
            <person name="Jetten M.S.M."/>
            <person name="Mascher T."/>
            <person name="Medema M.H."/>
            <person name="Devos D.P."/>
            <person name="Kaster A.-K."/>
            <person name="Ovreas L."/>
            <person name="Rohde M."/>
            <person name="Galperin M.Y."/>
            <person name="Jogler C."/>
        </authorList>
    </citation>
    <scope>NUCLEOTIDE SEQUENCE [LARGE SCALE GENOMIC DNA]</scope>
    <source>
        <strain evidence="1 2">CA85</strain>
    </source>
</reference>
<dbReference type="SUPFAM" id="SSF63446">
    <property type="entry name" value="Type I dockerin domain"/>
    <property type="match status" value="1"/>
</dbReference>
<gene>
    <name evidence="1" type="ORF">CA85_17080</name>
</gene>
<dbReference type="AlphaFoldDB" id="A0A5C5YCY5"/>
<dbReference type="GO" id="GO:0000272">
    <property type="term" value="P:polysaccharide catabolic process"/>
    <property type="evidence" value="ECO:0007669"/>
    <property type="project" value="InterPro"/>
</dbReference>
<proteinExistence type="predicted"/>
<organism evidence="1 2">
    <name type="scientific">Allorhodopirellula solitaria</name>
    <dbReference type="NCBI Taxonomy" id="2527987"/>
    <lineage>
        <taxon>Bacteria</taxon>
        <taxon>Pseudomonadati</taxon>
        <taxon>Planctomycetota</taxon>
        <taxon>Planctomycetia</taxon>
        <taxon>Pirellulales</taxon>
        <taxon>Pirellulaceae</taxon>
        <taxon>Allorhodopirellula</taxon>
    </lineage>
</organism>
<dbReference type="GO" id="GO:0030246">
    <property type="term" value="F:carbohydrate binding"/>
    <property type="evidence" value="ECO:0007669"/>
    <property type="project" value="InterPro"/>
</dbReference>
<dbReference type="InterPro" id="IPR002105">
    <property type="entry name" value="Dockerin_1_rpt"/>
</dbReference>
<protein>
    <submittedName>
        <fullName evidence="1">Dockerin type I repeat protein</fullName>
    </submittedName>
</protein>
<dbReference type="EMBL" id="SJPK01000003">
    <property type="protein sequence ID" value="TWT73240.1"/>
    <property type="molecule type" value="Genomic_DNA"/>
</dbReference>
<accession>A0A5C5YCY5</accession>
<dbReference type="SUPFAM" id="SSF49452">
    <property type="entry name" value="Starch-binding domain-like"/>
    <property type="match status" value="1"/>
</dbReference>
<dbReference type="InterPro" id="IPR013784">
    <property type="entry name" value="Carb-bd-like_fold"/>
</dbReference>
<sequence length="776" mass="83001">MAAGLPLGATPHDTAEFMLGTVTVTPIFLQSDGSIDNSSQSWTPDEIDSVLENITDGANWWSDLLDTLDSVHTLEFTIDDTYARNPVETGYEPIDQPSNSYNQYVGEFLDTVGVDPSLQLDDGMLAFNHSQREKFGTDWAFSVFIADSSDDHDGYFAEGGSFRGAFAFPGGMYFVSPSTRPTSTFTHEMGHIFWAFDEYPGGAGYNASRGYYNTQNTNAWDNPTSGFEQQVSIMADYNRLVSAFATHTSPASTLAMVGWQDSDGDGVFDVLDVPLNFSGSGGFDAETGFFEFHGEASAGTLANQNSSGNQSDISINRVSSLDVSIDGGDWASIAAPDSYTATFDLAINMPAEFSTISFRVRDAVTGITSDIWSATPTTPLLPESSALAGYAFVDSGSASAPSADDVLLSNVSIHVTAADGRELPHGNLDAASLPLDTELATVTGISLSGKLGALNTDTRVQEVAALADQPLIHVHDVQLQYWTPNLGARVTALATLDQATGYVEVDVVGLQNDEAAYARVEAYDADGNLIDRSTTDLRNDSDGGLDYGEEQTLTLHDPDGEIASIRIMGHAGTEIGATAIRTGVPRYVTTDAYGAFVLGELPSGSYRLTPTAQNIIYEFDPIVITTNAPTPIELVAEQVVNPWHNSALAVDVNQDQIVTAIDALQVINYLNTFGAGGLANADAFASKIDVTNDGTITALDALRVINYLNQRENSSARSAEPIAPMMVTTDHRDDRTAETPPLPAPVGIDDVLTEPVDWTDPLATTLSDDRFSMRIL</sequence>
<evidence type="ECO:0000313" key="1">
    <source>
        <dbReference type="EMBL" id="TWT73240.1"/>
    </source>
</evidence>
<dbReference type="InterPro" id="IPR036439">
    <property type="entry name" value="Dockerin_dom_sf"/>
</dbReference>
<name>A0A5C5YCY5_9BACT</name>
<dbReference type="GO" id="GO:0004553">
    <property type="term" value="F:hydrolase activity, hydrolyzing O-glycosyl compounds"/>
    <property type="evidence" value="ECO:0007669"/>
    <property type="project" value="InterPro"/>
</dbReference>
<dbReference type="OrthoDB" id="246944at2"/>